<comment type="similarity">
    <text evidence="2">Belongs to the bacterial solute-binding protein 1 family.</text>
</comment>
<keyword evidence="9" id="KW-1185">Reference proteome</keyword>
<dbReference type="Gene3D" id="3.40.190.10">
    <property type="entry name" value="Periplasmic binding protein-like II"/>
    <property type="match status" value="2"/>
</dbReference>
<dbReference type="OrthoDB" id="9762335at2"/>
<keyword evidence="5" id="KW-0813">Transport</keyword>
<accession>A0A3S8UBS8</accession>
<gene>
    <name evidence="8" type="ORF">EI545_06820</name>
</gene>
<evidence type="ECO:0000256" key="6">
    <source>
        <dbReference type="ARBA" id="ARBA00022729"/>
    </source>
</evidence>
<evidence type="ECO:0000313" key="9">
    <source>
        <dbReference type="Proteomes" id="UP000282002"/>
    </source>
</evidence>
<dbReference type="InterPro" id="IPR050490">
    <property type="entry name" value="Bact_solute-bd_prot1"/>
</dbReference>
<dbReference type="PANTHER" id="PTHR43649">
    <property type="entry name" value="ARABINOSE-BINDING PROTEIN-RELATED"/>
    <property type="match status" value="1"/>
</dbReference>
<protein>
    <recommendedName>
        <fullName evidence="4">sn-glycerol-3-phosphate-binding periplasmic protein UgpB</fullName>
    </recommendedName>
</protein>
<comment type="subunit">
    <text evidence="3">The complex is composed of two ATP-binding proteins (UgpC), two transmembrane proteins (UgpA and UgpE) and a solute-binding protein (UgpB).</text>
</comment>
<proteinExistence type="inferred from homology"/>
<evidence type="ECO:0000256" key="1">
    <source>
        <dbReference type="ARBA" id="ARBA00004418"/>
    </source>
</evidence>
<dbReference type="InterPro" id="IPR006059">
    <property type="entry name" value="SBP"/>
</dbReference>
<evidence type="ECO:0000313" key="8">
    <source>
        <dbReference type="EMBL" id="AZL61064.1"/>
    </source>
</evidence>
<dbReference type="Pfam" id="PF13416">
    <property type="entry name" value="SBP_bac_8"/>
    <property type="match status" value="1"/>
</dbReference>
<evidence type="ECO:0000256" key="7">
    <source>
        <dbReference type="ARBA" id="ARBA00034473"/>
    </source>
</evidence>
<evidence type="ECO:0000256" key="3">
    <source>
        <dbReference type="ARBA" id="ARBA00011557"/>
    </source>
</evidence>
<dbReference type="SUPFAM" id="SSF53850">
    <property type="entry name" value="Periplasmic binding protein-like II"/>
    <property type="match status" value="1"/>
</dbReference>
<dbReference type="EMBL" id="CP034328">
    <property type="protein sequence ID" value="AZL61064.1"/>
    <property type="molecule type" value="Genomic_DNA"/>
</dbReference>
<keyword evidence="6" id="KW-0732">Signal</keyword>
<dbReference type="KEGG" id="taw:EI545_06820"/>
<evidence type="ECO:0000256" key="5">
    <source>
        <dbReference type="ARBA" id="ARBA00022448"/>
    </source>
</evidence>
<dbReference type="GO" id="GO:0042597">
    <property type="term" value="C:periplasmic space"/>
    <property type="evidence" value="ECO:0007669"/>
    <property type="project" value="UniProtKB-SubCell"/>
</dbReference>
<evidence type="ECO:0000256" key="2">
    <source>
        <dbReference type="ARBA" id="ARBA00008520"/>
    </source>
</evidence>
<comment type="function">
    <text evidence="7">Part of the ABC transporter complex UgpBAEC involved in sn-glycerol-3-phosphate (G3P) import. Binds G3P.</text>
</comment>
<comment type="subcellular location">
    <subcellularLocation>
        <location evidence="1">Periplasm</location>
    </subcellularLocation>
</comment>
<dbReference type="Proteomes" id="UP000282002">
    <property type="component" value="Chromosome"/>
</dbReference>
<dbReference type="PANTHER" id="PTHR43649:SF31">
    <property type="entry name" value="SN-GLYCEROL-3-PHOSPHATE-BINDING PERIPLASMIC PROTEIN UGPB"/>
    <property type="match status" value="1"/>
</dbReference>
<reference evidence="8 9" key="1">
    <citation type="submission" date="2018-12" db="EMBL/GenBank/DDBJ databases">
        <title>Complete genome sequencing of Tabrizicola sp. K13M18.</title>
        <authorList>
            <person name="Bae J.-W."/>
        </authorList>
    </citation>
    <scope>NUCLEOTIDE SEQUENCE [LARGE SCALE GENOMIC DNA]</scope>
    <source>
        <strain evidence="8 9">K13M18</strain>
    </source>
</reference>
<sequence length="432" mass="47536">MVLLATAGTAHAEKIKFEYWYGLTGDLGAVVAETCNRFNASQDLYEAVCVGQDGYDKAVQNTIAAFRAGKHPTLLQSFDAGTADLMLSGEFYPVTQLMADTGVAVDWADYFPGIANYYSSTSGEFFSMPWNSSTPVYYFNKDHFAKAGITEAPITWEGMEEAFKALKASGQACGLAYAPSSWIDLEQFSMAHNVPVASNNNGYDGLDTELLFNTTLHVRYMEDVQRWLGEGYAMLRTQAAGKTARDSFVEGECSVFFSSIADHNTIHKLTPAFGWDVQIIPTYEGVERKNTVVGGASLWVLSGKTDDEYLAAANYLAFLATKEEQQFLLENSGYIPVTKSTYDALLAEGFYAKEPFINRDIAMKSLTWSEPTPLTRGIRLGGMIQIRAEWQAEVEAALAGQKTMQEALDTAVARGNDQLKRFAQTYAGKSFP</sequence>
<dbReference type="AlphaFoldDB" id="A0A3S8UBS8"/>
<evidence type="ECO:0000256" key="4">
    <source>
        <dbReference type="ARBA" id="ARBA00017470"/>
    </source>
</evidence>
<organism evidence="8 9">
    <name type="scientific">Tabrizicola piscis</name>
    <dbReference type="NCBI Taxonomy" id="2494374"/>
    <lineage>
        <taxon>Bacteria</taxon>
        <taxon>Pseudomonadati</taxon>
        <taxon>Pseudomonadota</taxon>
        <taxon>Alphaproteobacteria</taxon>
        <taxon>Rhodobacterales</taxon>
        <taxon>Paracoccaceae</taxon>
        <taxon>Tabrizicola</taxon>
    </lineage>
</organism>
<name>A0A3S8UBS8_9RHOB</name>